<dbReference type="Pfam" id="PF08241">
    <property type="entry name" value="Methyltransf_11"/>
    <property type="match status" value="1"/>
</dbReference>
<organism evidence="2 3">
    <name type="scientific">Spirosoma liriopis</name>
    <dbReference type="NCBI Taxonomy" id="2937440"/>
    <lineage>
        <taxon>Bacteria</taxon>
        <taxon>Pseudomonadati</taxon>
        <taxon>Bacteroidota</taxon>
        <taxon>Cytophagia</taxon>
        <taxon>Cytophagales</taxon>
        <taxon>Cytophagaceae</taxon>
        <taxon>Spirosoma</taxon>
    </lineage>
</organism>
<evidence type="ECO:0000313" key="3">
    <source>
        <dbReference type="Proteomes" id="UP001202180"/>
    </source>
</evidence>
<dbReference type="InterPro" id="IPR029063">
    <property type="entry name" value="SAM-dependent_MTases_sf"/>
</dbReference>
<dbReference type="CDD" id="cd02440">
    <property type="entry name" value="AdoMet_MTases"/>
    <property type="match status" value="1"/>
</dbReference>
<dbReference type="PANTHER" id="PTHR43591">
    <property type="entry name" value="METHYLTRANSFERASE"/>
    <property type="match status" value="1"/>
</dbReference>
<evidence type="ECO:0000259" key="1">
    <source>
        <dbReference type="Pfam" id="PF08241"/>
    </source>
</evidence>
<gene>
    <name evidence="2" type="ORF">M0L20_23330</name>
</gene>
<dbReference type="PANTHER" id="PTHR43591:SF110">
    <property type="entry name" value="RHODANESE DOMAIN-CONTAINING PROTEIN"/>
    <property type="match status" value="1"/>
</dbReference>
<dbReference type="InterPro" id="IPR013216">
    <property type="entry name" value="Methyltransf_11"/>
</dbReference>
<dbReference type="RefSeq" id="WP_248479418.1">
    <property type="nucleotide sequence ID" value="NZ_JALPRF010000004.1"/>
</dbReference>
<keyword evidence="2" id="KW-0808">Transferase</keyword>
<keyword evidence="2" id="KW-0489">Methyltransferase</keyword>
<sequence>MFSSFNMLRQFIPGALKKPIKRTYTSVVDYSELLFGLRDRLTPPRSKIFIGAGDFRVVGQEFKQHFIQLGGLKPNESVLDVGCGIGRMAVPLTDYLTSPGSYEGFDIVSQGIDWCQRMITPRFPNFHFQLADVYNSHYHPSGQYQAHEYRFPFEDNHFDFVFLTSVFTHMPVRETAHYIAEISRVLKPGGRCFATFFLLNEESRRLMAEKTSQYNFQYELEGRYIFNPLDPDLGTAFDESWVTDTLNQHGLSARTSIYPGRWCGRKDATTFQDIVVAYKR</sequence>
<feature type="domain" description="Methyltransferase type 11" evidence="1">
    <location>
        <begin position="79"/>
        <end position="193"/>
    </location>
</feature>
<dbReference type="GO" id="GO:0032259">
    <property type="term" value="P:methylation"/>
    <property type="evidence" value="ECO:0007669"/>
    <property type="project" value="UniProtKB-KW"/>
</dbReference>
<accession>A0ABT0HRL0</accession>
<reference evidence="2 3" key="1">
    <citation type="submission" date="2022-04" db="EMBL/GenBank/DDBJ databases">
        <title>Spirosoma sp. strain RP8 genome sequencing and assembly.</title>
        <authorList>
            <person name="Jung Y."/>
        </authorList>
    </citation>
    <scope>NUCLEOTIDE SEQUENCE [LARGE SCALE GENOMIC DNA]</scope>
    <source>
        <strain evidence="2 3">RP8</strain>
    </source>
</reference>
<dbReference type="Gene3D" id="3.40.50.150">
    <property type="entry name" value="Vaccinia Virus protein VP39"/>
    <property type="match status" value="1"/>
</dbReference>
<keyword evidence="3" id="KW-1185">Reference proteome</keyword>
<dbReference type="SUPFAM" id="SSF53335">
    <property type="entry name" value="S-adenosyl-L-methionine-dependent methyltransferases"/>
    <property type="match status" value="1"/>
</dbReference>
<evidence type="ECO:0000313" key="2">
    <source>
        <dbReference type="EMBL" id="MCK8494821.1"/>
    </source>
</evidence>
<name>A0ABT0HRL0_9BACT</name>
<protein>
    <submittedName>
        <fullName evidence="2">Class I SAM-dependent methyltransferase</fullName>
    </submittedName>
</protein>
<dbReference type="GO" id="GO:0008168">
    <property type="term" value="F:methyltransferase activity"/>
    <property type="evidence" value="ECO:0007669"/>
    <property type="project" value="UniProtKB-KW"/>
</dbReference>
<proteinExistence type="predicted"/>
<comment type="caution">
    <text evidence="2">The sequence shown here is derived from an EMBL/GenBank/DDBJ whole genome shotgun (WGS) entry which is preliminary data.</text>
</comment>
<dbReference type="EMBL" id="JALPRF010000004">
    <property type="protein sequence ID" value="MCK8494821.1"/>
    <property type="molecule type" value="Genomic_DNA"/>
</dbReference>
<dbReference type="Proteomes" id="UP001202180">
    <property type="component" value="Unassembled WGS sequence"/>
</dbReference>